<feature type="domain" description="AMP-dependent synthetase/ligase" evidence="3">
    <location>
        <begin position="46"/>
        <end position="143"/>
    </location>
</feature>
<dbReference type="SUPFAM" id="SSF56801">
    <property type="entry name" value="Acetyl-CoA synthetase-like"/>
    <property type="match status" value="1"/>
</dbReference>
<dbReference type="EMBL" id="JAVREO010000214">
    <property type="protein sequence ID" value="MDT0271073.1"/>
    <property type="molecule type" value="Genomic_DNA"/>
</dbReference>
<dbReference type="InterPro" id="IPR000873">
    <property type="entry name" value="AMP-dep_synth/lig_dom"/>
</dbReference>
<gene>
    <name evidence="4" type="ORF">RM844_32870</name>
</gene>
<feature type="non-terminal residue" evidence="4">
    <location>
        <position position="144"/>
    </location>
</feature>
<organism evidence="4 5">
    <name type="scientific">Streptomyces chisholmiae</name>
    <dbReference type="NCBI Taxonomy" id="3075540"/>
    <lineage>
        <taxon>Bacteria</taxon>
        <taxon>Bacillati</taxon>
        <taxon>Actinomycetota</taxon>
        <taxon>Actinomycetes</taxon>
        <taxon>Kitasatosporales</taxon>
        <taxon>Streptomycetaceae</taxon>
        <taxon>Streptomyces</taxon>
    </lineage>
</organism>
<evidence type="ECO:0000256" key="2">
    <source>
        <dbReference type="ARBA" id="ARBA00022553"/>
    </source>
</evidence>
<keyword evidence="5" id="KW-1185">Reference proteome</keyword>
<evidence type="ECO:0000313" key="5">
    <source>
        <dbReference type="Proteomes" id="UP001183410"/>
    </source>
</evidence>
<accession>A0ABU2K2P8</accession>
<keyword evidence="2" id="KW-0597">Phosphoprotein</keyword>
<keyword evidence="1" id="KW-0596">Phosphopantetheine</keyword>
<evidence type="ECO:0000313" key="4">
    <source>
        <dbReference type="EMBL" id="MDT0271073.1"/>
    </source>
</evidence>
<evidence type="ECO:0000259" key="3">
    <source>
        <dbReference type="Pfam" id="PF00501"/>
    </source>
</evidence>
<dbReference type="PANTHER" id="PTHR44845">
    <property type="entry name" value="CARRIER DOMAIN-CONTAINING PROTEIN"/>
    <property type="match status" value="1"/>
</dbReference>
<dbReference type="Gene3D" id="3.40.50.980">
    <property type="match status" value="2"/>
</dbReference>
<protein>
    <submittedName>
        <fullName evidence="4">AMP-binding protein</fullName>
    </submittedName>
</protein>
<dbReference type="PANTHER" id="PTHR44845:SF6">
    <property type="entry name" value="BETA-ALANINE-ACTIVATING ENZYME"/>
    <property type="match status" value="1"/>
</dbReference>
<dbReference type="RefSeq" id="WP_311671086.1">
    <property type="nucleotide sequence ID" value="NZ_JAVREO010000214.1"/>
</dbReference>
<name>A0ABU2K2P8_9ACTN</name>
<reference evidence="5" key="1">
    <citation type="submission" date="2023-07" db="EMBL/GenBank/DDBJ databases">
        <title>30 novel species of actinomycetes from the DSMZ collection.</title>
        <authorList>
            <person name="Nouioui I."/>
        </authorList>
    </citation>
    <scope>NUCLEOTIDE SEQUENCE [LARGE SCALE GENOMIC DNA]</scope>
    <source>
        <strain evidence="5">DSM 44915</strain>
    </source>
</reference>
<dbReference type="Proteomes" id="UP001183410">
    <property type="component" value="Unassembled WGS sequence"/>
</dbReference>
<proteinExistence type="predicted"/>
<dbReference type="Pfam" id="PF00501">
    <property type="entry name" value="AMP-binding"/>
    <property type="match status" value="1"/>
</dbReference>
<sequence length="144" mass="15160">MTADANRRLLSMDLDDDDDVEELDGWGNRAALNEVVPVSASIPVLFDAQVARHPDAVAVSLGASSLTYRELDAAANRLAHLLVEWGGGPGLRVALLFPRSVEAVVAIMGVLKTGAAYVPIDPSVPDARLDFVLTDSAPIAVVTT</sequence>
<evidence type="ECO:0000256" key="1">
    <source>
        <dbReference type="ARBA" id="ARBA00022450"/>
    </source>
</evidence>
<comment type="caution">
    <text evidence="4">The sequence shown here is derived from an EMBL/GenBank/DDBJ whole genome shotgun (WGS) entry which is preliminary data.</text>
</comment>